<accession>A0A2N7W7U7</accession>
<evidence type="ECO:0000256" key="2">
    <source>
        <dbReference type="ARBA" id="ARBA00022643"/>
    </source>
</evidence>
<dbReference type="AlphaFoldDB" id="A0A2N7W7U7"/>
<dbReference type="InterPro" id="IPR050172">
    <property type="entry name" value="SsuD_RutA_monooxygenase"/>
</dbReference>
<dbReference type="EMBL" id="PNXY01000029">
    <property type="protein sequence ID" value="PMS25486.1"/>
    <property type="molecule type" value="Genomic_DNA"/>
</dbReference>
<feature type="domain" description="Luciferase-like" evidence="5">
    <location>
        <begin position="21"/>
        <end position="344"/>
    </location>
</feature>
<dbReference type="Proteomes" id="UP000235659">
    <property type="component" value="Unassembled WGS sequence"/>
</dbReference>
<sequence>MTTDAEKLVSKNPMVSSPNKMKLGVFALNAHGGTAISVAPEVHKADNWPRSAEIIRAADQAGFEAMIPIGRWRGFGGESNFGGTSFETYTWAAGVAAITDQIACITTSHVPTVHPLLAAKQAATIDHISNGRFGLNIICGWFGPEMRMFGGKMMDHDDRYDYADEWIEVIQKAWTEKGYFDYKTKNFNLEQAFSEPKPLNKPFLINAGGSPRGMRYCAQHCDSAFIILGSHEPQAVAAQIRKYKDLARNEFGRDLKVWCYSYVSVAESLAQAQKYVDRYVTEFGDDEACENIVKELGIQTGIMTPEQADNFRYHFKGGWAGFPLVGTPEMIADHLAMLSDAGMDGVCLSWLDYKAGIAQWNAEVMPLLERAGLRAPYASRSLSAAA</sequence>
<keyword evidence="2" id="KW-0288">FMN</keyword>
<keyword evidence="1" id="KW-0285">Flavoprotein</keyword>
<proteinExistence type="predicted"/>
<dbReference type="SUPFAM" id="SSF51679">
    <property type="entry name" value="Bacterial luciferase-like"/>
    <property type="match status" value="1"/>
</dbReference>
<evidence type="ECO:0000256" key="4">
    <source>
        <dbReference type="ARBA" id="ARBA00023033"/>
    </source>
</evidence>
<dbReference type="RefSeq" id="WP_102635536.1">
    <property type="nucleotide sequence ID" value="NZ_CADIJZ010000030.1"/>
</dbReference>
<dbReference type="OrthoDB" id="9814695at2"/>
<keyword evidence="8" id="KW-1185">Reference proteome</keyword>
<name>A0A2N7W7U7_9BURK</name>
<evidence type="ECO:0000313" key="8">
    <source>
        <dbReference type="Proteomes" id="UP000235659"/>
    </source>
</evidence>
<dbReference type="EC" id="1.14.99.46" evidence="6"/>
<evidence type="ECO:0000313" key="9">
    <source>
        <dbReference type="Proteomes" id="UP000494205"/>
    </source>
</evidence>
<dbReference type="InterPro" id="IPR036661">
    <property type="entry name" value="Luciferase-like_sf"/>
</dbReference>
<dbReference type="CDD" id="cd01094">
    <property type="entry name" value="Alkanesulfonate_monoxygenase"/>
    <property type="match status" value="1"/>
</dbReference>
<reference evidence="7 8" key="1">
    <citation type="submission" date="2018-01" db="EMBL/GenBank/DDBJ databases">
        <title>Whole genome analyses suggest that Burkholderia sensu lato contains two further novel genera in the rhizoxinica-symbiotica group Mycetohabitans gen. nov., and Trinickia gen. nov.: implications for the evolution of diazotrophy and nodulation in the Burkholderiaceae.</title>
        <authorList>
            <person name="Estrada-de los Santos P."/>
            <person name="Palmer M."/>
            <person name="Chavez-Ramirez B."/>
            <person name="Beukes C."/>
            <person name="Steenkamp E.T."/>
            <person name="Hirsch A.M."/>
            <person name="Manyaka P."/>
            <person name="Maluk M."/>
            <person name="Lafos M."/>
            <person name="Crook M."/>
            <person name="Gross E."/>
            <person name="Simon M.F."/>
            <person name="Bueno dos Reis Junior F."/>
            <person name="Poole P.S."/>
            <person name="Venter S.N."/>
            <person name="James E.K."/>
        </authorList>
    </citation>
    <scope>NUCLEOTIDE SEQUENCE [LARGE SCALE GENOMIC DNA]</scope>
    <source>
        <strain evidence="7 8">WSM 3937</strain>
    </source>
</reference>
<dbReference type="GO" id="GO:0052614">
    <property type="term" value="F:uracil oxygenase activity"/>
    <property type="evidence" value="ECO:0007669"/>
    <property type="project" value="UniProtKB-EC"/>
</dbReference>
<dbReference type="Gene3D" id="3.20.20.30">
    <property type="entry name" value="Luciferase-like domain"/>
    <property type="match status" value="1"/>
</dbReference>
<dbReference type="GO" id="GO:0004497">
    <property type="term" value="F:monooxygenase activity"/>
    <property type="evidence" value="ECO:0007669"/>
    <property type="project" value="UniProtKB-KW"/>
</dbReference>
<evidence type="ECO:0000256" key="3">
    <source>
        <dbReference type="ARBA" id="ARBA00023002"/>
    </source>
</evidence>
<dbReference type="Proteomes" id="UP000494205">
    <property type="component" value="Unassembled WGS sequence"/>
</dbReference>
<organism evidence="6 9">
    <name type="scientific">Paraburkholderia rhynchosiae</name>
    <dbReference type="NCBI Taxonomy" id="487049"/>
    <lineage>
        <taxon>Bacteria</taxon>
        <taxon>Pseudomonadati</taxon>
        <taxon>Pseudomonadota</taxon>
        <taxon>Betaproteobacteria</taxon>
        <taxon>Burkholderiales</taxon>
        <taxon>Burkholderiaceae</taxon>
        <taxon>Paraburkholderia</taxon>
    </lineage>
</organism>
<dbReference type="InterPro" id="IPR011251">
    <property type="entry name" value="Luciferase-like_dom"/>
</dbReference>
<dbReference type="PANTHER" id="PTHR42847">
    <property type="entry name" value="ALKANESULFONATE MONOOXYGENASE"/>
    <property type="match status" value="1"/>
</dbReference>
<dbReference type="PANTHER" id="PTHR42847:SF4">
    <property type="entry name" value="ALKANESULFONATE MONOOXYGENASE-RELATED"/>
    <property type="match status" value="1"/>
</dbReference>
<keyword evidence="4 6" id="KW-0503">Monooxygenase</keyword>
<gene>
    <name evidence="6" type="primary">rutA</name>
    <name evidence="7" type="ORF">C0Z16_29230</name>
    <name evidence="6" type="ORF">LMG27174_06073</name>
</gene>
<protein>
    <submittedName>
        <fullName evidence="7">LLM class flavin-dependent oxidoreductase</fullName>
    </submittedName>
    <submittedName>
        <fullName evidence="6">Pyrimidine monooxygenase RutA</fullName>
        <ecNumber evidence="6">1.14.99.46</ecNumber>
    </submittedName>
</protein>
<evidence type="ECO:0000313" key="7">
    <source>
        <dbReference type="EMBL" id="PMS25486.1"/>
    </source>
</evidence>
<dbReference type="EMBL" id="CADIJZ010000030">
    <property type="protein sequence ID" value="CAB3733977.1"/>
    <property type="molecule type" value="Genomic_DNA"/>
</dbReference>
<reference evidence="6 9" key="2">
    <citation type="submission" date="2020-04" db="EMBL/GenBank/DDBJ databases">
        <authorList>
            <person name="De Canck E."/>
        </authorList>
    </citation>
    <scope>NUCLEOTIDE SEQUENCE [LARGE SCALE GENOMIC DNA]</scope>
    <source>
        <strain evidence="6 9">LMG 27174</strain>
    </source>
</reference>
<evidence type="ECO:0000256" key="1">
    <source>
        <dbReference type="ARBA" id="ARBA00022630"/>
    </source>
</evidence>
<keyword evidence="3 6" id="KW-0560">Oxidoreductase</keyword>
<evidence type="ECO:0000259" key="5">
    <source>
        <dbReference type="Pfam" id="PF00296"/>
    </source>
</evidence>
<evidence type="ECO:0000313" key="6">
    <source>
        <dbReference type="EMBL" id="CAB3733977.1"/>
    </source>
</evidence>
<dbReference type="Pfam" id="PF00296">
    <property type="entry name" value="Bac_luciferase"/>
    <property type="match status" value="1"/>
</dbReference>